<accession>A0ABT6TKL9</accession>
<name>A0ABT6TKL9_9BACL</name>
<comment type="caution">
    <text evidence="1">The sequence shown here is derived from an EMBL/GenBank/DDBJ whole genome shotgun (WGS) entry which is preliminary data.</text>
</comment>
<organism evidence="1 2">
    <name type="scientific">Cohnella hashimotonis</name>
    <dbReference type="NCBI Taxonomy" id="2826895"/>
    <lineage>
        <taxon>Bacteria</taxon>
        <taxon>Bacillati</taxon>
        <taxon>Bacillota</taxon>
        <taxon>Bacilli</taxon>
        <taxon>Bacillales</taxon>
        <taxon>Paenibacillaceae</taxon>
        <taxon>Cohnella</taxon>
    </lineage>
</organism>
<dbReference type="EMBL" id="JAGRPV010000001">
    <property type="protein sequence ID" value="MDI4647402.1"/>
    <property type="molecule type" value="Genomic_DNA"/>
</dbReference>
<evidence type="ECO:0000313" key="2">
    <source>
        <dbReference type="Proteomes" id="UP001161691"/>
    </source>
</evidence>
<dbReference type="RefSeq" id="WP_282910168.1">
    <property type="nucleotide sequence ID" value="NZ_JAGRPV010000001.1"/>
</dbReference>
<reference evidence="1" key="1">
    <citation type="submission" date="2023-04" db="EMBL/GenBank/DDBJ databases">
        <title>Comparative genomic analysis of Cohnella hashimotonis sp. nov., isolated from the International Space Station.</title>
        <authorList>
            <person name="Venkateswaran K."/>
            <person name="Simpson A."/>
        </authorList>
    </citation>
    <scope>NUCLEOTIDE SEQUENCE</scope>
    <source>
        <strain evidence="1">F6_2S_P_1</strain>
    </source>
</reference>
<protein>
    <submittedName>
        <fullName evidence="1">Uncharacterized protein</fullName>
    </submittedName>
</protein>
<dbReference type="Proteomes" id="UP001161691">
    <property type="component" value="Unassembled WGS sequence"/>
</dbReference>
<proteinExistence type="predicted"/>
<sequence length="59" mass="7307">MLNWIVRMSPWYRDKRKQLVRASMKTQDALIQYRSASRQLQQEIRRNNFAKYLIYEKGE</sequence>
<gene>
    <name evidence="1" type="ORF">KB449_20690</name>
</gene>
<evidence type="ECO:0000313" key="1">
    <source>
        <dbReference type="EMBL" id="MDI4647402.1"/>
    </source>
</evidence>
<keyword evidence="2" id="KW-1185">Reference proteome</keyword>